<dbReference type="AlphaFoldDB" id="A0A8S9N515"/>
<accession>A0A8S9N515</accession>
<keyword evidence="2" id="KW-0812">Transmembrane</keyword>
<protein>
    <submittedName>
        <fullName evidence="3">Uncharacterized protein</fullName>
    </submittedName>
</protein>
<dbReference type="Proteomes" id="UP000712600">
    <property type="component" value="Unassembled WGS sequence"/>
</dbReference>
<feature type="transmembrane region" description="Helical" evidence="2">
    <location>
        <begin position="103"/>
        <end position="125"/>
    </location>
</feature>
<proteinExistence type="predicted"/>
<evidence type="ECO:0000256" key="2">
    <source>
        <dbReference type="SAM" id="Phobius"/>
    </source>
</evidence>
<comment type="caution">
    <text evidence="3">The sequence shown here is derived from an EMBL/GenBank/DDBJ whole genome shotgun (WGS) entry which is preliminary data.</text>
</comment>
<organism evidence="3 4">
    <name type="scientific">Brassica cretica</name>
    <name type="common">Mustard</name>
    <dbReference type="NCBI Taxonomy" id="69181"/>
    <lineage>
        <taxon>Eukaryota</taxon>
        <taxon>Viridiplantae</taxon>
        <taxon>Streptophyta</taxon>
        <taxon>Embryophyta</taxon>
        <taxon>Tracheophyta</taxon>
        <taxon>Spermatophyta</taxon>
        <taxon>Magnoliopsida</taxon>
        <taxon>eudicotyledons</taxon>
        <taxon>Gunneridae</taxon>
        <taxon>Pentapetalae</taxon>
        <taxon>rosids</taxon>
        <taxon>malvids</taxon>
        <taxon>Brassicales</taxon>
        <taxon>Brassicaceae</taxon>
        <taxon>Brassiceae</taxon>
        <taxon>Brassica</taxon>
    </lineage>
</organism>
<sequence length="188" mass="21003">MGLWFLPTSLLRRPAHEVSLSCGVRQSLESRQGVSLAFLFVRRRVNLLKTFLSPASVCHGFIRHLKERCRRLVAREKFCFLVSCDGSLPAGIVPAFLGCFGVVAWSLISLSVLVGFLNPFVVVILKCGESWVSRGYSSSGGCSDRLSVLRQCFCRVCMVRPRPGHKIRNPKSEPNPNRKIRSVIQPET</sequence>
<evidence type="ECO:0000256" key="1">
    <source>
        <dbReference type="SAM" id="MobiDB-lite"/>
    </source>
</evidence>
<dbReference type="EMBL" id="QGKX02002183">
    <property type="protein sequence ID" value="KAF3490326.1"/>
    <property type="molecule type" value="Genomic_DNA"/>
</dbReference>
<reference evidence="3" key="1">
    <citation type="submission" date="2019-12" db="EMBL/GenBank/DDBJ databases">
        <title>Genome sequencing and annotation of Brassica cretica.</title>
        <authorList>
            <person name="Studholme D.J."/>
            <person name="Sarris P."/>
        </authorList>
    </citation>
    <scope>NUCLEOTIDE SEQUENCE</scope>
    <source>
        <strain evidence="3">PFS-109/04</strain>
        <tissue evidence="3">Leaf</tissue>
    </source>
</reference>
<evidence type="ECO:0000313" key="4">
    <source>
        <dbReference type="Proteomes" id="UP000712600"/>
    </source>
</evidence>
<evidence type="ECO:0000313" key="3">
    <source>
        <dbReference type="EMBL" id="KAF3490326.1"/>
    </source>
</evidence>
<keyword evidence="2" id="KW-1133">Transmembrane helix</keyword>
<name>A0A8S9N515_BRACR</name>
<feature type="region of interest" description="Disordered" evidence="1">
    <location>
        <begin position="165"/>
        <end position="188"/>
    </location>
</feature>
<keyword evidence="2" id="KW-0472">Membrane</keyword>
<gene>
    <name evidence="3" type="ORF">F2Q69_00054873</name>
</gene>